<keyword evidence="3" id="KW-1185">Reference proteome</keyword>
<feature type="transmembrane region" description="Helical" evidence="1">
    <location>
        <begin position="276"/>
        <end position="309"/>
    </location>
</feature>
<name>A0A6A5TFD9_9PLEO</name>
<reference evidence="2" key="1">
    <citation type="journal article" date="2020" name="Stud. Mycol.">
        <title>101 Dothideomycetes genomes: a test case for predicting lifestyles and emergence of pathogens.</title>
        <authorList>
            <person name="Haridas S."/>
            <person name="Albert R."/>
            <person name="Binder M."/>
            <person name="Bloem J."/>
            <person name="Labutti K."/>
            <person name="Salamov A."/>
            <person name="Andreopoulos B."/>
            <person name="Baker S."/>
            <person name="Barry K."/>
            <person name="Bills G."/>
            <person name="Bluhm B."/>
            <person name="Cannon C."/>
            <person name="Castanera R."/>
            <person name="Culley D."/>
            <person name="Daum C."/>
            <person name="Ezra D."/>
            <person name="Gonzalez J."/>
            <person name="Henrissat B."/>
            <person name="Kuo A."/>
            <person name="Liang C."/>
            <person name="Lipzen A."/>
            <person name="Lutzoni F."/>
            <person name="Magnuson J."/>
            <person name="Mondo S."/>
            <person name="Nolan M."/>
            <person name="Ohm R."/>
            <person name="Pangilinan J."/>
            <person name="Park H.-J."/>
            <person name="Ramirez L."/>
            <person name="Alfaro M."/>
            <person name="Sun H."/>
            <person name="Tritt A."/>
            <person name="Yoshinaga Y."/>
            <person name="Zwiers L.-H."/>
            <person name="Turgeon B."/>
            <person name="Goodwin S."/>
            <person name="Spatafora J."/>
            <person name="Crous P."/>
            <person name="Grigoriev I."/>
        </authorList>
    </citation>
    <scope>NUCLEOTIDE SEQUENCE</scope>
    <source>
        <strain evidence="2">CBS 675.92</strain>
    </source>
</reference>
<sequence>MIPFDKQHQLLDDLDIGFPQASMESGTTTSDDARLPGYPTRQLSDTQGLEDFLLWDLTTPELDSIAPRLWMMSTYSSGNINPLHYQKVKAREVVICEYSRLHLTWKHSQIFIKPLPKYLLSHAFWGSFLVSTSSPLSERREKLVQAAKGLLRTYYYLIKYESDFDMAQSAGLLPRNISWEDFSRFISQAQFIRDWEVSPRYHYGEIRLTRLNFYAKFFLNRWRYEWGRPQYSTYFNRFYGHVLFVFAILSLLLGSLQVELAAESLIKAKWSVMGYIARYFSAICLVVLFLFSLFFTSMLVVMIAHEWIYAIRAVRQKERNKV</sequence>
<evidence type="ECO:0008006" key="4">
    <source>
        <dbReference type="Google" id="ProtNLM"/>
    </source>
</evidence>
<dbReference type="PANTHER" id="PTHR34414">
    <property type="entry name" value="HET DOMAIN-CONTAINING PROTEIN-RELATED"/>
    <property type="match status" value="1"/>
</dbReference>
<dbReference type="OrthoDB" id="5086500at2759"/>
<keyword evidence="1" id="KW-1133">Transmembrane helix</keyword>
<evidence type="ECO:0000313" key="2">
    <source>
        <dbReference type="EMBL" id="KAF1951068.1"/>
    </source>
</evidence>
<dbReference type="PANTHER" id="PTHR34414:SF1">
    <property type="entry name" value="SUBTILISIN-LIKE SERINE PROTEASE"/>
    <property type="match status" value="1"/>
</dbReference>
<evidence type="ECO:0000313" key="3">
    <source>
        <dbReference type="Proteomes" id="UP000800035"/>
    </source>
</evidence>
<dbReference type="EMBL" id="ML977020">
    <property type="protein sequence ID" value="KAF1951068.1"/>
    <property type="molecule type" value="Genomic_DNA"/>
</dbReference>
<feature type="transmembrane region" description="Helical" evidence="1">
    <location>
        <begin position="238"/>
        <end position="256"/>
    </location>
</feature>
<gene>
    <name evidence="2" type="ORF">CC80DRAFT_496349</name>
</gene>
<organism evidence="2 3">
    <name type="scientific">Byssothecium circinans</name>
    <dbReference type="NCBI Taxonomy" id="147558"/>
    <lineage>
        <taxon>Eukaryota</taxon>
        <taxon>Fungi</taxon>
        <taxon>Dikarya</taxon>
        <taxon>Ascomycota</taxon>
        <taxon>Pezizomycotina</taxon>
        <taxon>Dothideomycetes</taxon>
        <taxon>Pleosporomycetidae</taxon>
        <taxon>Pleosporales</taxon>
        <taxon>Massarineae</taxon>
        <taxon>Massarinaceae</taxon>
        <taxon>Byssothecium</taxon>
    </lineage>
</organism>
<evidence type="ECO:0000256" key="1">
    <source>
        <dbReference type="SAM" id="Phobius"/>
    </source>
</evidence>
<dbReference type="Pfam" id="PF20246">
    <property type="entry name" value="DUF6601"/>
    <property type="match status" value="1"/>
</dbReference>
<dbReference type="AlphaFoldDB" id="A0A6A5TFD9"/>
<proteinExistence type="predicted"/>
<protein>
    <recommendedName>
        <fullName evidence="4">Subtilisin-like serine protease protein</fullName>
    </recommendedName>
</protein>
<dbReference type="InterPro" id="IPR046536">
    <property type="entry name" value="DUF6601"/>
</dbReference>
<keyword evidence="1" id="KW-0812">Transmembrane</keyword>
<accession>A0A6A5TFD9</accession>
<dbReference type="Proteomes" id="UP000800035">
    <property type="component" value="Unassembled WGS sequence"/>
</dbReference>
<keyword evidence="1" id="KW-0472">Membrane</keyword>